<evidence type="ECO:0000256" key="1">
    <source>
        <dbReference type="ARBA" id="ARBA00004236"/>
    </source>
</evidence>
<keyword evidence="7" id="KW-0564">Palmitate</keyword>
<evidence type="ECO:0000256" key="3">
    <source>
        <dbReference type="ARBA" id="ARBA00016882"/>
    </source>
</evidence>
<evidence type="ECO:0000256" key="9">
    <source>
        <dbReference type="SAM" id="Coils"/>
    </source>
</evidence>
<dbReference type="Proteomes" id="UP001314169">
    <property type="component" value="Chromosome 8"/>
</dbReference>
<reference evidence="11" key="1">
    <citation type="submission" date="2023-12" db="EMBL/GenBank/DDBJ databases">
        <authorList>
            <person name="Brown T."/>
        </authorList>
    </citation>
    <scope>NUCLEOTIDE SEQUENCE</scope>
</reference>
<evidence type="ECO:0000256" key="5">
    <source>
        <dbReference type="ARBA" id="ARBA00022707"/>
    </source>
</evidence>
<keyword evidence="4" id="KW-1003">Cell membrane</keyword>
<evidence type="ECO:0000313" key="12">
    <source>
        <dbReference type="Proteomes" id="UP001314169"/>
    </source>
</evidence>
<comment type="subcellular location">
    <subcellularLocation>
        <location evidence="1">Cell membrane</location>
    </subcellularLocation>
</comment>
<keyword evidence="8" id="KW-0449">Lipoprotein</keyword>
<evidence type="ECO:0000313" key="11">
    <source>
        <dbReference type="EMBL" id="CAK6448081.1"/>
    </source>
</evidence>
<feature type="region of interest" description="Disordered" evidence="10">
    <location>
        <begin position="1"/>
        <end position="27"/>
    </location>
</feature>
<dbReference type="PANTHER" id="PTHR36471">
    <property type="entry name" value="SMALL MEMBRANE A-KINASE ANCHOR PROTEIN"/>
    <property type="match status" value="1"/>
</dbReference>
<evidence type="ECO:0000256" key="6">
    <source>
        <dbReference type="ARBA" id="ARBA00023136"/>
    </source>
</evidence>
<protein>
    <recommendedName>
        <fullName evidence="3">Small membrane A-kinase anchor protein</fullName>
    </recommendedName>
</protein>
<gene>
    <name evidence="11" type="ORF">MPIPNATIZW_LOCUS16387</name>
</gene>
<accession>A0ABP0AC36</accession>
<feature type="coiled-coil region" evidence="9">
    <location>
        <begin position="45"/>
        <end position="75"/>
    </location>
</feature>
<keyword evidence="9" id="KW-0175">Coiled coil</keyword>
<dbReference type="PANTHER" id="PTHR36471:SF1">
    <property type="entry name" value="SMALL MEMBRANE A-KINASE ANCHOR PROTEIN"/>
    <property type="match status" value="1"/>
</dbReference>
<evidence type="ECO:0000256" key="7">
    <source>
        <dbReference type="ARBA" id="ARBA00023139"/>
    </source>
</evidence>
<keyword evidence="5" id="KW-0519">Myristate</keyword>
<proteinExistence type="inferred from homology"/>
<evidence type="ECO:0000256" key="8">
    <source>
        <dbReference type="ARBA" id="ARBA00023288"/>
    </source>
</evidence>
<dbReference type="Pfam" id="PF15127">
    <property type="entry name" value="SmAKAP"/>
    <property type="match status" value="1"/>
</dbReference>
<keyword evidence="6" id="KW-0472">Membrane</keyword>
<organism evidence="11 12">
    <name type="scientific">Pipistrellus nathusii</name>
    <name type="common">Nathusius' pipistrelle</name>
    <dbReference type="NCBI Taxonomy" id="59473"/>
    <lineage>
        <taxon>Eukaryota</taxon>
        <taxon>Metazoa</taxon>
        <taxon>Chordata</taxon>
        <taxon>Craniata</taxon>
        <taxon>Vertebrata</taxon>
        <taxon>Euteleostomi</taxon>
        <taxon>Mammalia</taxon>
        <taxon>Eutheria</taxon>
        <taxon>Laurasiatheria</taxon>
        <taxon>Chiroptera</taxon>
        <taxon>Yangochiroptera</taxon>
        <taxon>Vespertilionidae</taxon>
        <taxon>Pipistrellus</taxon>
    </lineage>
</organism>
<evidence type="ECO:0000256" key="2">
    <source>
        <dbReference type="ARBA" id="ARBA00007307"/>
    </source>
</evidence>
<comment type="similarity">
    <text evidence="2">Belongs to the small membrane AKAP family.</text>
</comment>
<keyword evidence="12" id="KW-1185">Reference proteome</keyword>
<dbReference type="InterPro" id="IPR027969">
    <property type="entry name" value="Small_membr_AKAP"/>
</dbReference>
<name>A0ABP0AC36_PIPNA</name>
<sequence>MGCMKSKQAFPFPTTIERSAPTEGSAPFERCERWAPSPVTKEVEEVEEVEEVVEVEEEVQEAEKVEEEEVQEVKEPAGPKIVVSQFANRLSHEILSGALQQWVDSNAKYADIPFIESEGLCAAQR</sequence>
<dbReference type="EMBL" id="OY882865">
    <property type="protein sequence ID" value="CAK6448081.1"/>
    <property type="molecule type" value="Genomic_DNA"/>
</dbReference>
<evidence type="ECO:0000256" key="10">
    <source>
        <dbReference type="SAM" id="MobiDB-lite"/>
    </source>
</evidence>
<evidence type="ECO:0000256" key="4">
    <source>
        <dbReference type="ARBA" id="ARBA00022475"/>
    </source>
</evidence>